<dbReference type="OrthoDB" id="543156at2759"/>
<evidence type="ECO:0000259" key="2">
    <source>
        <dbReference type="Pfam" id="PF01965"/>
    </source>
</evidence>
<dbReference type="Proteomes" id="UP000039865">
    <property type="component" value="Unassembled WGS sequence"/>
</dbReference>
<dbReference type="FunFam" id="3.40.50.880:FF:000015">
    <property type="entry name" value="Protein DJ-1 homolog C"/>
    <property type="match status" value="1"/>
</dbReference>
<dbReference type="CDD" id="cd03135">
    <property type="entry name" value="GATase1_DJ-1"/>
    <property type="match status" value="1"/>
</dbReference>
<dbReference type="EMBL" id="CCKQ01000802">
    <property type="protein sequence ID" value="CDW71901.1"/>
    <property type="molecule type" value="Genomic_DNA"/>
</dbReference>
<keyword evidence="4" id="KW-1185">Reference proteome</keyword>
<reference evidence="3 4" key="1">
    <citation type="submission" date="2014-06" db="EMBL/GenBank/DDBJ databases">
        <authorList>
            <person name="Swart Estienne"/>
        </authorList>
    </citation>
    <scope>NUCLEOTIDE SEQUENCE [LARGE SCALE GENOMIC DNA]</scope>
    <source>
        <strain evidence="3 4">130c</strain>
    </source>
</reference>
<dbReference type="GO" id="GO:1903189">
    <property type="term" value="P:glyoxal metabolic process"/>
    <property type="evidence" value="ECO:0007669"/>
    <property type="project" value="TreeGrafter"/>
</dbReference>
<keyword evidence="1" id="KW-0677">Repeat</keyword>
<feature type="domain" description="DJ-1/PfpI" evidence="2">
    <location>
        <begin position="36"/>
        <end position="214"/>
    </location>
</feature>
<dbReference type="InParanoid" id="A0A077ZTX4"/>
<gene>
    <name evidence="3" type="primary">Contig10541.g11259</name>
    <name evidence="3" type="ORF">STYLEM_851</name>
</gene>
<dbReference type="PANTHER" id="PTHR48094">
    <property type="entry name" value="PROTEIN/NUCLEIC ACID DEGLYCASE DJ-1-RELATED"/>
    <property type="match status" value="1"/>
</dbReference>
<dbReference type="FunCoup" id="A0A077ZTX4">
    <property type="interactions" value="69"/>
</dbReference>
<protein>
    <recommendedName>
        <fullName evidence="2">DJ-1/PfpI domain-containing protein</fullName>
    </recommendedName>
</protein>
<dbReference type="InterPro" id="IPR029062">
    <property type="entry name" value="Class_I_gatase-like"/>
</dbReference>
<name>A0A077ZTX4_STYLE</name>
<accession>A0A077ZTX4</accession>
<evidence type="ECO:0000313" key="4">
    <source>
        <dbReference type="Proteomes" id="UP000039865"/>
    </source>
</evidence>
<dbReference type="Gene3D" id="3.40.50.880">
    <property type="match status" value="1"/>
</dbReference>
<dbReference type="Pfam" id="PF01965">
    <property type="entry name" value="DJ-1_PfpI"/>
    <property type="match status" value="1"/>
</dbReference>
<dbReference type="AlphaFoldDB" id="A0A077ZTX4"/>
<dbReference type="InterPro" id="IPR002818">
    <property type="entry name" value="DJ-1/PfpI"/>
</dbReference>
<dbReference type="GO" id="GO:0005737">
    <property type="term" value="C:cytoplasm"/>
    <property type="evidence" value="ECO:0007669"/>
    <property type="project" value="UniProtKB-ARBA"/>
</dbReference>
<evidence type="ECO:0000256" key="1">
    <source>
        <dbReference type="ARBA" id="ARBA00022737"/>
    </source>
</evidence>
<dbReference type="PANTHER" id="PTHR48094:SF12">
    <property type="entry name" value="PARKINSON DISEASE PROTEIN 7 HOMOLOG"/>
    <property type="match status" value="1"/>
</dbReference>
<evidence type="ECO:0000313" key="3">
    <source>
        <dbReference type="EMBL" id="CDW71901.1"/>
    </source>
</evidence>
<sequence length="236" mass="26008">MKNLQKLKQLNIIKSHFSSGIKNQQVRNYTSYQTPQVLVAVANGSEEIETVTITDVLTRSDIHVTLVKVLDEKEASQQGGIDASPFHKICVMSRGLKLIADDILNDNFQNRDFDMIVLPGGGLGAQNFAKSQILIDFLRNHAHHNRYIAAICASPAVVLKEHGFIGDKQATCYPGFINTMTLDNYVDEKVVVSGKLITSQGPATSMEFALKLVKILKGQGEADKNAKDLLFDAKHL</sequence>
<dbReference type="SUPFAM" id="SSF52317">
    <property type="entry name" value="Class I glutamine amidotransferase-like"/>
    <property type="match status" value="1"/>
</dbReference>
<organism evidence="3 4">
    <name type="scientific">Stylonychia lemnae</name>
    <name type="common">Ciliate</name>
    <dbReference type="NCBI Taxonomy" id="5949"/>
    <lineage>
        <taxon>Eukaryota</taxon>
        <taxon>Sar</taxon>
        <taxon>Alveolata</taxon>
        <taxon>Ciliophora</taxon>
        <taxon>Intramacronucleata</taxon>
        <taxon>Spirotrichea</taxon>
        <taxon>Stichotrichia</taxon>
        <taxon>Sporadotrichida</taxon>
        <taxon>Oxytrichidae</taxon>
        <taxon>Stylonychinae</taxon>
        <taxon>Stylonychia</taxon>
    </lineage>
</organism>
<dbReference type="OMA" id="KATCYPG"/>
<dbReference type="NCBIfam" id="TIGR01383">
    <property type="entry name" value="not_thiJ"/>
    <property type="match status" value="1"/>
</dbReference>
<dbReference type="InterPro" id="IPR050325">
    <property type="entry name" value="Prot/Nucl_acid_deglycase"/>
</dbReference>
<proteinExistence type="predicted"/>
<dbReference type="InterPro" id="IPR006287">
    <property type="entry name" value="DJ-1"/>
</dbReference>